<dbReference type="EMBL" id="JAKRKC020000001">
    <property type="protein sequence ID" value="MCK2212580.1"/>
    <property type="molecule type" value="Genomic_DNA"/>
</dbReference>
<feature type="region of interest" description="Disordered" evidence="1">
    <location>
        <begin position="1"/>
        <end position="69"/>
    </location>
</feature>
<organism evidence="2 3">
    <name type="scientific">Actinomadura luzonensis</name>
    <dbReference type="NCBI Taxonomy" id="2805427"/>
    <lineage>
        <taxon>Bacteria</taxon>
        <taxon>Bacillati</taxon>
        <taxon>Actinomycetota</taxon>
        <taxon>Actinomycetes</taxon>
        <taxon>Streptosporangiales</taxon>
        <taxon>Thermomonosporaceae</taxon>
        <taxon>Actinomadura</taxon>
    </lineage>
</organism>
<protein>
    <submittedName>
        <fullName evidence="2">Uncharacterized protein</fullName>
    </submittedName>
</protein>
<feature type="compositionally biased region" description="Low complexity" evidence="1">
    <location>
        <begin position="13"/>
        <end position="31"/>
    </location>
</feature>
<sequence>MVSASPLPSARNGPGSSSSATAAASSRPAGPVTGAPNSAAGPQPAFVVAGEGPGAVARGSTGPSAARRA</sequence>
<proteinExistence type="predicted"/>
<evidence type="ECO:0000313" key="2">
    <source>
        <dbReference type="EMBL" id="MCK2212580.1"/>
    </source>
</evidence>
<dbReference type="Proteomes" id="UP001317259">
    <property type="component" value="Unassembled WGS sequence"/>
</dbReference>
<keyword evidence="3" id="KW-1185">Reference proteome</keyword>
<comment type="caution">
    <text evidence="2">The sequence shown here is derived from an EMBL/GenBank/DDBJ whole genome shotgun (WGS) entry which is preliminary data.</text>
</comment>
<gene>
    <name evidence="2" type="ORF">MF672_002010</name>
</gene>
<evidence type="ECO:0000256" key="1">
    <source>
        <dbReference type="SAM" id="MobiDB-lite"/>
    </source>
</evidence>
<name>A0ABT0FKJ5_9ACTN</name>
<accession>A0ABT0FKJ5</accession>
<evidence type="ECO:0000313" key="3">
    <source>
        <dbReference type="Proteomes" id="UP001317259"/>
    </source>
</evidence>
<reference evidence="2 3" key="1">
    <citation type="submission" date="2022-04" db="EMBL/GenBank/DDBJ databases">
        <title>Genome draft of Actinomadura sp. ATCC 31491.</title>
        <authorList>
            <person name="Shi X."/>
            <person name="Du Y."/>
        </authorList>
    </citation>
    <scope>NUCLEOTIDE SEQUENCE [LARGE SCALE GENOMIC DNA]</scope>
    <source>
        <strain evidence="2 3">ATCC 31491</strain>
    </source>
</reference>